<reference evidence="2" key="1">
    <citation type="submission" date="2014-09" db="EMBL/GenBank/DDBJ databases">
        <title>Genome sequence of the luminous mushroom Mycena chlorophos for searching fungal bioluminescence genes.</title>
        <authorList>
            <person name="Tanaka Y."/>
            <person name="Kasuga D."/>
            <person name="Oba Y."/>
            <person name="Hase S."/>
            <person name="Sato K."/>
            <person name="Oba Y."/>
            <person name="Sakakibara Y."/>
        </authorList>
    </citation>
    <scope>NUCLEOTIDE SEQUENCE</scope>
</reference>
<accession>A0ABQ0LJ08</accession>
<evidence type="ECO:0000313" key="3">
    <source>
        <dbReference type="Proteomes" id="UP000815677"/>
    </source>
</evidence>
<organism evidence="2 3">
    <name type="scientific">Mycena chlorophos</name>
    <name type="common">Agaric fungus</name>
    <name type="synonym">Agaricus chlorophos</name>
    <dbReference type="NCBI Taxonomy" id="658473"/>
    <lineage>
        <taxon>Eukaryota</taxon>
        <taxon>Fungi</taxon>
        <taxon>Dikarya</taxon>
        <taxon>Basidiomycota</taxon>
        <taxon>Agaricomycotina</taxon>
        <taxon>Agaricomycetes</taxon>
        <taxon>Agaricomycetidae</taxon>
        <taxon>Agaricales</taxon>
        <taxon>Marasmiineae</taxon>
        <taxon>Mycenaceae</taxon>
        <taxon>Mycena</taxon>
    </lineage>
</organism>
<proteinExistence type="predicted"/>
<protein>
    <recommendedName>
        <fullName evidence="1">Orc1-like AAA ATPase domain-containing protein</fullName>
    </recommendedName>
</protein>
<gene>
    <name evidence="2" type="ORF">MCHLO_07737</name>
</gene>
<dbReference type="InterPro" id="IPR027417">
    <property type="entry name" value="P-loop_NTPase"/>
</dbReference>
<dbReference type="InterPro" id="IPR041664">
    <property type="entry name" value="AAA_16"/>
</dbReference>
<name>A0ABQ0LJ08_MYCCL</name>
<dbReference type="PRINTS" id="PR00364">
    <property type="entry name" value="DISEASERSIST"/>
</dbReference>
<dbReference type="SUPFAM" id="SSF48452">
    <property type="entry name" value="TPR-like"/>
    <property type="match status" value="1"/>
</dbReference>
<dbReference type="Gene3D" id="1.20.930.20">
    <property type="entry name" value="Adaptor protein Cbl, N-terminal domain"/>
    <property type="match status" value="1"/>
</dbReference>
<evidence type="ECO:0000313" key="2">
    <source>
        <dbReference type="EMBL" id="GAT50497.1"/>
    </source>
</evidence>
<dbReference type="Gene3D" id="3.40.50.300">
    <property type="entry name" value="P-loop containing nucleotide triphosphate hydrolases"/>
    <property type="match status" value="1"/>
</dbReference>
<dbReference type="Gene3D" id="1.25.40.10">
    <property type="entry name" value="Tetratricopeptide repeat domain"/>
    <property type="match status" value="1"/>
</dbReference>
<dbReference type="InterPro" id="IPR011990">
    <property type="entry name" value="TPR-like_helical_dom_sf"/>
</dbReference>
<dbReference type="PANTHER" id="PTHR47691:SF3">
    <property type="entry name" value="HTH-TYPE TRANSCRIPTIONAL REGULATOR RV0890C-RELATED"/>
    <property type="match status" value="1"/>
</dbReference>
<dbReference type="Proteomes" id="UP000815677">
    <property type="component" value="Unassembled WGS sequence"/>
</dbReference>
<feature type="domain" description="Orc1-like AAA ATPase" evidence="1">
    <location>
        <begin position="221"/>
        <end position="354"/>
    </location>
</feature>
<dbReference type="InterPro" id="IPR059179">
    <property type="entry name" value="MLKL-like_MCAfunc"/>
</dbReference>
<evidence type="ECO:0000259" key="1">
    <source>
        <dbReference type="Pfam" id="PF13191"/>
    </source>
</evidence>
<dbReference type="SUPFAM" id="SSF52540">
    <property type="entry name" value="P-loop containing nucleoside triphosphate hydrolases"/>
    <property type="match status" value="1"/>
</dbReference>
<dbReference type="InterPro" id="IPR036537">
    <property type="entry name" value="Adaptor_Cbl_N_dom_sf"/>
</dbReference>
<dbReference type="Pfam" id="PF13191">
    <property type="entry name" value="AAA_16"/>
    <property type="match status" value="1"/>
</dbReference>
<dbReference type="CDD" id="cd21037">
    <property type="entry name" value="MLKL_NTD"/>
    <property type="match status" value="1"/>
</dbReference>
<dbReference type="PANTHER" id="PTHR47691">
    <property type="entry name" value="REGULATOR-RELATED"/>
    <property type="match status" value="1"/>
</dbReference>
<dbReference type="EMBL" id="DF846517">
    <property type="protein sequence ID" value="GAT50497.1"/>
    <property type="molecule type" value="Genomic_DNA"/>
</dbReference>
<keyword evidence="3" id="KW-1185">Reference proteome</keyword>
<sequence>MPPSSAPLSPTASTTTDVRLTRVGLGLRSAGEAFQLLSLSVHTPFLGAISTGTAALAGCVKTIRQNKRECVELLEQSYIVLNALLPLYLNADTKSEVSPAVMASVGRLSETLYIVHSFVEAQQEGSRFRKLFRQGELSGLLKNAKAGLQAALDVFKVSIANSISQVAALQAEAEEMHQRVLDYVAMLTDDGASEGRPSVLNSTFSTSSRSFSLLPSKPKIFCGRELELAEVCRLFTSAPPSSPPRIAILGPGGIGKTSLAHAVLHATSISALYPEETRRIFVACDAAMSRIDIAERIAAYLGLKPSRDFTRPVLKALEEMTKDGKGILLALDNLETAWERDDERTGVEELLGQLAEIQCLALLITMRGAERPAGVHWTRPFFPPLGPLTPTAARQMFLDIADHGSDDSDADLEKIIAFTDNVPLAITLLAHLVDSEGYATVLSRWENEKTLLVSDGYDRGSNLNFSIQISLSSPRIAQLPQAVHLLGLLSLSPDGISDVELQLMNLPIADILRCKTTLLRTALAYVTEQQRLKVLVPIQEYVLRFEPPPRDVARAALQYYINLMNLDRMYEGTTSSPAIVQRLRVNMRNIQRVVLDELATLDADPLAASDSDIRMLGETILRLNNFSQVLLHIHRIPLMARIPDLLEKLGNDPVLDLQYITELLNSQPHMQMSREESSALVQKGKDYIESGRMDHDPVQQCKFYSIIGNVYTSTQKNLIEAYNAYETGLSIARSINDQKREANFLRRLAMLRSRDGEYLAGRQLARQAQLLAKMTGNLYREAASLGVEAVCCVALGELSAAKEMYLHTRELYARCGMEGSYADCSLAHDLSELHLARSEYPDALVIVHDIITHMSAPGELATGVSGLLELSLLQARSAMGEPRAELEPLLERAEGFLRQVGYVDQLMVCRLVYAQLLCNDGDVKGAYELLLAIFKSPHELQTVELRKEFVERLSYLASVGGVSSTIPGAADWSTLLLVQSIKLKVRPGMYKAFRDLGVLAYHVGDTEMAKSLLRLALEGLTEMEIHQARGECFEYLGEIIWKEGGEGWKEKVREYWDIAKELFERSGMKGRVEEMEGKVRSLKEIVEIVVPS</sequence>